<proteinExistence type="predicted"/>
<evidence type="ECO:0000313" key="1">
    <source>
        <dbReference type="EMBL" id="MDV2474201.1"/>
    </source>
</evidence>
<evidence type="ECO:0000313" key="2">
    <source>
        <dbReference type="EMBL" id="MDV2478578.1"/>
    </source>
</evidence>
<dbReference type="EMBL" id="WBMO01000005">
    <property type="protein sequence ID" value="MDV2478578.1"/>
    <property type="molecule type" value="Genomic_DNA"/>
</dbReference>
<dbReference type="Proteomes" id="UP001275440">
    <property type="component" value="Unassembled WGS sequence"/>
</dbReference>
<reference evidence="2 3" key="1">
    <citation type="submission" date="2019-10" db="EMBL/GenBank/DDBJ databases">
        <title>Draft Genome Assembly of Rhodococcus zopfii DSM44189.</title>
        <authorList>
            <person name="Sutton J.M."/>
            <person name="Akob D.M."/>
            <person name="Bushman T.J."/>
        </authorList>
    </citation>
    <scope>NUCLEOTIDE SEQUENCE [LARGE SCALE GENOMIC DNA]</scope>
    <source>
        <strain evidence="2 3">DSM 44189</strain>
    </source>
</reference>
<keyword evidence="3" id="KW-1185">Reference proteome</keyword>
<organism evidence="2 3">
    <name type="scientific">Rhodococcus zopfii</name>
    <dbReference type="NCBI Taxonomy" id="43772"/>
    <lineage>
        <taxon>Bacteria</taxon>
        <taxon>Bacillati</taxon>
        <taxon>Actinomycetota</taxon>
        <taxon>Actinomycetes</taxon>
        <taxon>Mycobacteriales</taxon>
        <taxon>Nocardiaceae</taxon>
        <taxon>Rhodococcus</taxon>
    </lineage>
</organism>
<dbReference type="EMBL" id="WBMO01000001">
    <property type="protein sequence ID" value="MDV2474201.1"/>
    <property type="molecule type" value="Genomic_DNA"/>
</dbReference>
<sequence>MANPAELLADRFQRWVDLIDSPWDSANDEVPPYIKVECVNGFDLLSQIGTFLADAKATGSDVDVYIEELPHWAECISRVLIGTAHTQTLKQGRRMLRALAGVMAAPGAQISEEDRAELGEAIDDLLAELRQDESLPPEMRAYLLNIATHARTAIDEFEVLGSFNLRGAVDRLVAATAYAAASEAASGSDRLKWRTFFGRILGFGGGVASAIAVESATQLLLGS</sequence>
<comment type="caution">
    <text evidence="2">The sequence shown here is derived from an EMBL/GenBank/DDBJ whole genome shotgun (WGS) entry which is preliminary data.</text>
</comment>
<gene>
    <name evidence="1" type="ORF">F8M49_00145</name>
    <name evidence="2" type="ORF">F8M49_29910</name>
</gene>
<evidence type="ECO:0000313" key="3">
    <source>
        <dbReference type="Proteomes" id="UP001275440"/>
    </source>
</evidence>
<accession>A0ABU3WXD3</accession>
<name>A0ABU3WXD3_9NOCA</name>
<protein>
    <submittedName>
        <fullName evidence="2">Uncharacterized protein</fullName>
    </submittedName>
</protein>